<dbReference type="Gene3D" id="1.10.10.1320">
    <property type="entry name" value="Anti-sigma factor, zinc-finger domain"/>
    <property type="match status" value="1"/>
</dbReference>
<dbReference type="Proteomes" id="UP001356308">
    <property type="component" value="Unassembled WGS sequence"/>
</dbReference>
<dbReference type="RefSeq" id="WP_272649950.1">
    <property type="nucleotide sequence ID" value="NZ_JAZDDG010000001.1"/>
</dbReference>
<dbReference type="Pfam" id="PF13490">
    <property type="entry name" value="zf-HC2"/>
    <property type="match status" value="1"/>
</dbReference>
<proteinExistence type="predicted"/>
<reference evidence="4 5" key="1">
    <citation type="submission" date="2024-01" db="EMBL/GenBank/DDBJ databases">
        <title>Maribacter spp. originated from different algae showed divergent polysaccharides utilization ability.</title>
        <authorList>
            <person name="Wang H."/>
            <person name="Wu Y."/>
        </authorList>
    </citation>
    <scope>NUCLEOTIDE SEQUENCE [LARGE SCALE GENOMIC DNA]</scope>
    <source>
        <strain evidence="4 5">PR1</strain>
    </source>
</reference>
<evidence type="ECO:0000313" key="5">
    <source>
        <dbReference type="Proteomes" id="UP001356308"/>
    </source>
</evidence>
<dbReference type="InterPro" id="IPR041916">
    <property type="entry name" value="Anti_sigma_zinc_sf"/>
</dbReference>
<keyword evidence="5" id="KW-1185">Reference proteome</keyword>
<comment type="caution">
    <text evidence="4">The sequence shown here is derived from an EMBL/GenBank/DDBJ whole genome shotgun (WGS) entry which is preliminary data.</text>
</comment>
<dbReference type="Gene3D" id="1.25.10.10">
    <property type="entry name" value="Leucine-rich Repeat Variant"/>
    <property type="match status" value="1"/>
</dbReference>
<gene>
    <name evidence="4" type="ORF">V1I91_03590</name>
</gene>
<keyword evidence="2" id="KW-0812">Transmembrane</keyword>
<evidence type="ECO:0000256" key="1">
    <source>
        <dbReference type="ARBA" id="ARBA00022737"/>
    </source>
</evidence>
<evidence type="ECO:0000256" key="2">
    <source>
        <dbReference type="SAM" id="Phobius"/>
    </source>
</evidence>
<feature type="domain" description="Putative zinc-finger" evidence="3">
    <location>
        <begin position="8"/>
        <end position="39"/>
    </location>
</feature>
<sequence length="264" mass="29939">MKVSHEKIDSLLPLYLAGELDLIEIEMVEKHLEDCKECRDALDSFKSLTETFQQEEVQVPSQNLRLKFLEALEEEKKNQGRVISMNKKPSGLTLISLAKIAAGFAILVGTFMMGKGYESKQAELEYALLENEVLKSKEMAMLSLMDNQSASKRIQGVNFIEAFREPDVEILNALTERMLFDENTNVRIAAVEALSNFSVSERVKSAFITALEKEKNPSVQIAIIKNLVRVQEKKATEPMKKLLELEETQPFIKEEIKKGLPQIM</sequence>
<dbReference type="SUPFAM" id="SSF48371">
    <property type="entry name" value="ARM repeat"/>
    <property type="match status" value="1"/>
</dbReference>
<keyword evidence="1" id="KW-0677">Repeat</keyword>
<keyword evidence="2" id="KW-0472">Membrane</keyword>
<protein>
    <submittedName>
        <fullName evidence="4">Zf-HC2 domain-containing protein</fullName>
    </submittedName>
</protein>
<organism evidence="4 5">
    <name type="scientific">Maribacter cobaltidurans</name>
    <dbReference type="NCBI Taxonomy" id="1178778"/>
    <lineage>
        <taxon>Bacteria</taxon>
        <taxon>Pseudomonadati</taxon>
        <taxon>Bacteroidota</taxon>
        <taxon>Flavobacteriia</taxon>
        <taxon>Flavobacteriales</taxon>
        <taxon>Flavobacteriaceae</taxon>
        <taxon>Maribacter</taxon>
    </lineage>
</organism>
<dbReference type="EMBL" id="JAZDDG010000001">
    <property type="protein sequence ID" value="MEE1975136.1"/>
    <property type="molecule type" value="Genomic_DNA"/>
</dbReference>
<accession>A0ABU7IRD9</accession>
<evidence type="ECO:0000313" key="4">
    <source>
        <dbReference type="EMBL" id="MEE1975136.1"/>
    </source>
</evidence>
<dbReference type="InterPro" id="IPR027383">
    <property type="entry name" value="Znf_put"/>
</dbReference>
<dbReference type="InterPro" id="IPR016024">
    <property type="entry name" value="ARM-type_fold"/>
</dbReference>
<dbReference type="InterPro" id="IPR000357">
    <property type="entry name" value="HEAT"/>
</dbReference>
<evidence type="ECO:0000259" key="3">
    <source>
        <dbReference type="Pfam" id="PF13490"/>
    </source>
</evidence>
<keyword evidence="2" id="KW-1133">Transmembrane helix</keyword>
<dbReference type="InterPro" id="IPR011989">
    <property type="entry name" value="ARM-like"/>
</dbReference>
<name>A0ABU7IRD9_9FLAO</name>
<feature type="transmembrane region" description="Helical" evidence="2">
    <location>
        <begin position="91"/>
        <end position="113"/>
    </location>
</feature>
<dbReference type="Pfam" id="PF02985">
    <property type="entry name" value="HEAT"/>
    <property type="match status" value="1"/>
</dbReference>